<feature type="domain" description="AtuA-like ferredoxin-fold" evidence="3">
    <location>
        <begin position="536"/>
        <end position="635"/>
    </location>
</feature>
<dbReference type="EMBL" id="CABFNQ020000652">
    <property type="protein sequence ID" value="CAH0021099.1"/>
    <property type="molecule type" value="Genomic_DNA"/>
</dbReference>
<dbReference type="Pfam" id="PF23544">
    <property type="entry name" value="AtuA_ferredoxin"/>
    <property type="match status" value="1"/>
</dbReference>
<dbReference type="OrthoDB" id="10265871at2759"/>
<proteinExistence type="predicted"/>
<evidence type="ECO:0008006" key="6">
    <source>
        <dbReference type="Google" id="ProtNLM"/>
    </source>
</evidence>
<evidence type="ECO:0000256" key="1">
    <source>
        <dbReference type="SAM" id="MobiDB-lite"/>
    </source>
</evidence>
<evidence type="ECO:0000259" key="3">
    <source>
        <dbReference type="Pfam" id="PF23544"/>
    </source>
</evidence>
<dbReference type="AlphaFoldDB" id="A0A9N9YJJ1"/>
<organism evidence="4 5">
    <name type="scientific">Clonostachys rhizophaga</name>
    <dbReference type="NCBI Taxonomy" id="160324"/>
    <lineage>
        <taxon>Eukaryota</taxon>
        <taxon>Fungi</taxon>
        <taxon>Dikarya</taxon>
        <taxon>Ascomycota</taxon>
        <taxon>Pezizomycotina</taxon>
        <taxon>Sordariomycetes</taxon>
        <taxon>Hypocreomycetidae</taxon>
        <taxon>Hypocreales</taxon>
        <taxon>Bionectriaceae</taxon>
        <taxon>Clonostachys</taxon>
    </lineage>
</organism>
<dbReference type="Proteomes" id="UP000696573">
    <property type="component" value="Unassembled WGS sequence"/>
</dbReference>
<feature type="non-terminal residue" evidence="4">
    <location>
        <position position="1"/>
    </location>
</feature>
<dbReference type="InterPro" id="IPR010839">
    <property type="entry name" value="AtuA_N"/>
</dbReference>
<reference evidence="4" key="1">
    <citation type="submission" date="2021-10" db="EMBL/GenBank/DDBJ databases">
        <authorList>
            <person name="Piombo E."/>
        </authorList>
    </citation>
    <scope>NUCLEOTIDE SEQUENCE</scope>
</reference>
<comment type="caution">
    <text evidence="4">The sequence shown here is derived from an EMBL/GenBank/DDBJ whole genome shotgun (WGS) entry which is preliminary data.</text>
</comment>
<feature type="domain" description="Acyclic terpene utilisation N-terminal" evidence="2">
    <location>
        <begin position="9"/>
        <end position="491"/>
    </location>
</feature>
<evidence type="ECO:0000259" key="2">
    <source>
        <dbReference type="Pfam" id="PF07287"/>
    </source>
</evidence>
<name>A0A9N9YJJ1_9HYPO</name>
<dbReference type="PANTHER" id="PTHR47585">
    <property type="match status" value="1"/>
</dbReference>
<feature type="compositionally biased region" description="Basic and acidic residues" evidence="1">
    <location>
        <begin position="155"/>
        <end position="168"/>
    </location>
</feature>
<gene>
    <name evidence="4" type="ORF">CRHIZ90672A_00013316</name>
</gene>
<sequence>SESKMPRPIRIANCSGALTDPGVHMYNQARYGYVDVITGDYLAEANLAESTLKNAPHAWVNTAYEGIKMSLDVINEKRIKVIVNGGALDPKGLAEEIDKLVSETRLKNGLSSNSKSNHKVKEKRLDLTIAYVQGDNLMHKVHTLLKPSSTSSSSSDKDSSPALHHLDHDNPSVTLDQSALSFLQHPDTMPIVSANAYLGYRAIKHGLDQGADIIICGRVADASPVIAAAAWWHAWDPTDYDRLAAALVGGHLIECSTYVTGGNFSGAYRYPAETFVNLGLPIVEVAGDGVCVVTKTEGTGGLVTADTVKCQFLYELQGDVYLNSDVKADVSGAKVEEVAKDRVRVEGVRGFPPPPTTKLAVFYRGGYQNELLLNASGYATPHKWDIQELQVREKLREWQVLDKLDVLDFQRVGVPMQNPDSQLASTTYMRIFAQSRDKRVVSMVAAAWNFTFMTHFAGMHGSLDWRTAAPKPFLAYYPAIVPQTEIEESISIIQPGGVNRSIVGPPVATEPLQARANYETAQPVPLDSFGPTISRPLGDIALGRSGDKGANVNLGLFVDKPEQWDWLRSFMTRQRLKQMMGRDWRDRYFIERVEMPNIHAVHFVIYGPLGRGVSSSKLLDCLGKGFAEYIRAVHVPIPTKFLPWAEQAKL</sequence>
<dbReference type="Pfam" id="PF07287">
    <property type="entry name" value="AtuA"/>
    <property type="match status" value="1"/>
</dbReference>
<evidence type="ECO:0000313" key="4">
    <source>
        <dbReference type="EMBL" id="CAH0021099.1"/>
    </source>
</evidence>
<protein>
    <recommendedName>
        <fullName evidence="6">DUF1446-domain-containing protein</fullName>
    </recommendedName>
</protein>
<keyword evidence="5" id="KW-1185">Reference proteome</keyword>
<dbReference type="PANTHER" id="PTHR47585:SF1">
    <property type="entry name" value="DUF1446 DOMAIN-CONTAINING PROTEIN"/>
    <property type="match status" value="1"/>
</dbReference>
<dbReference type="InterPro" id="IPR056362">
    <property type="entry name" value="AtuA-like_ferredoxin_dom"/>
</dbReference>
<accession>A0A9N9YJJ1</accession>
<feature type="region of interest" description="Disordered" evidence="1">
    <location>
        <begin position="146"/>
        <end position="168"/>
    </location>
</feature>
<evidence type="ECO:0000313" key="5">
    <source>
        <dbReference type="Proteomes" id="UP000696573"/>
    </source>
</evidence>